<keyword evidence="6 9" id="KW-1133">Transmembrane helix</keyword>
<evidence type="ECO:0000256" key="2">
    <source>
        <dbReference type="ARBA" id="ARBA00022475"/>
    </source>
</evidence>
<proteinExistence type="predicted"/>
<feature type="transmembrane region" description="Helical" evidence="9">
    <location>
        <begin position="24"/>
        <end position="42"/>
    </location>
</feature>
<evidence type="ECO:0000256" key="5">
    <source>
        <dbReference type="ARBA" id="ARBA00022692"/>
    </source>
</evidence>
<dbReference type="GO" id="GO:0005886">
    <property type="term" value="C:plasma membrane"/>
    <property type="evidence" value="ECO:0007669"/>
    <property type="project" value="UniProtKB-SubCell"/>
</dbReference>
<dbReference type="Pfam" id="PF24878">
    <property type="entry name" value="YkcB_C"/>
    <property type="match status" value="1"/>
</dbReference>
<feature type="transmembrane region" description="Helical" evidence="9">
    <location>
        <begin position="234"/>
        <end position="255"/>
    </location>
</feature>
<dbReference type="PANTHER" id="PTHR33908:SF3">
    <property type="entry name" value="UNDECAPRENYL PHOSPHATE-ALPHA-4-AMINO-4-DEOXY-L-ARABINOSE ARABINOSYL TRANSFERASE"/>
    <property type="match status" value="1"/>
</dbReference>
<dbReference type="STRING" id="471852.Tcur_0437"/>
<dbReference type="AlphaFoldDB" id="D1A2L5"/>
<feature type="transmembrane region" description="Helical" evidence="9">
    <location>
        <begin position="396"/>
        <end position="413"/>
    </location>
</feature>
<gene>
    <name evidence="12" type="ordered locus">Tcur_0437</name>
</gene>
<dbReference type="GO" id="GO:0009103">
    <property type="term" value="P:lipopolysaccharide biosynthetic process"/>
    <property type="evidence" value="ECO:0007669"/>
    <property type="project" value="UniProtKB-ARBA"/>
</dbReference>
<dbReference type="EMBL" id="CP001738">
    <property type="protein sequence ID" value="ACY96035.1"/>
    <property type="molecule type" value="Genomic_DNA"/>
</dbReference>
<feature type="compositionally biased region" description="Gly residues" evidence="8">
    <location>
        <begin position="537"/>
        <end position="552"/>
    </location>
</feature>
<evidence type="ECO:0000256" key="8">
    <source>
        <dbReference type="SAM" id="MobiDB-lite"/>
    </source>
</evidence>
<feature type="compositionally biased region" description="Low complexity" evidence="8">
    <location>
        <begin position="563"/>
        <end position="579"/>
    </location>
</feature>
<feature type="domain" description="Putative mannosyltransferase YkcA/B-like C-terminal" evidence="11">
    <location>
        <begin position="638"/>
        <end position="728"/>
    </location>
</feature>
<name>D1A2L5_THECD</name>
<keyword evidence="5 9" id="KW-0812">Transmembrane</keyword>
<evidence type="ECO:0000256" key="4">
    <source>
        <dbReference type="ARBA" id="ARBA00022679"/>
    </source>
</evidence>
<feature type="transmembrane region" description="Helical" evidence="9">
    <location>
        <begin position="313"/>
        <end position="330"/>
    </location>
</feature>
<dbReference type="InterPro" id="IPR038731">
    <property type="entry name" value="RgtA/B/C-like"/>
</dbReference>
<dbReference type="HOGENOM" id="CLU_007261_1_0_11"/>
<keyword evidence="13" id="KW-1185">Reference proteome</keyword>
<dbReference type="PANTHER" id="PTHR33908">
    <property type="entry name" value="MANNOSYLTRANSFERASE YKCB-RELATED"/>
    <property type="match status" value="1"/>
</dbReference>
<evidence type="ECO:0000256" key="9">
    <source>
        <dbReference type="SAM" id="Phobius"/>
    </source>
</evidence>
<keyword evidence="2" id="KW-1003">Cell membrane</keyword>
<dbReference type="KEGG" id="tcu:Tcur_0437"/>
<dbReference type="RefSeq" id="WP_012850819.1">
    <property type="nucleotide sequence ID" value="NC_013510.1"/>
</dbReference>
<dbReference type="GO" id="GO:0016763">
    <property type="term" value="F:pentosyltransferase activity"/>
    <property type="evidence" value="ECO:0007669"/>
    <property type="project" value="TreeGrafter"/>
</dbReference>
<dbReference type="InterPro" id="IPR056785">
    <property type="entry name" value="YkcA/B-like_C"/>
</dbReference>
<organism evidence="12 13">
    <name type="scientific">Thermomonospora curvata (strain ATCC 19995 / DSM 43183 / JCM 3096 / KCTC 9072 / NBRC 15933 / NCIMB 10081 / Henssen B9)</name>
    <dbReference type="NCBI Taxonomy" id="471852"/>
    <lineage>
        <taxon>Bacteria</taxon>
        <taxon>Bacillati</taxon>
        <taxon>Actinomycetota</taxon>
        <taxon>Actinomycetes</taxon>
        <taxon>Streptosporangiales</taxon>
        <taxon>Thermomonosporaceae</taxon>
        <taxon>Thermomonospora</taxon>
    </lineage>
</organism>
<feature type="transmembrane region" description="Helical" evidence="9">
    <location>
        <begin position="189"/>
        <end position="222"/>
    </location>
</feature>
<sequence>MTTIDSPSRPVRRPLLGRPEDPRWAGPGLLVLLAATAVLYLWGLGASGWANAYYSAAAQAGSVSWKAFFFGASDAAGAITVDKTPGALWPMALSARVFGVNSWSILVPQALMGVAAVGVLHAAVRRSLAAEAGPQVAAACGLLAGLVPATTPVAALMFRFNNPDALLVLLLTLGAYAMVRSLEPGGLRWLLVAGGCVGLGFLAKMLQAFLVVPAFALVYLVAAPATVRRRIGHLLAAGAVMAVAAGWWVAIVTLIPADSRPYIGGSQHNSVLELTLGYNGLGRLNGDEVGGLGNTDQDAGWGRMFGPVIGGQVSWLLPAALILPAAGLWATRRRARTDAVRAALLLWGGWLAVHVLVFSHMRGIFHEYYTVALAPAIGALVGLGTGVLWRRPAGTAVLAGTVAVTALWSYALLERTPDFVPWLRWAIVAAGVAAVALMAPGRSAPRLLGGGAALAVLASLAGPAAYAVETASTPHQGAIPIAGPQVSRGPGFPGDRFRRPPSLPDGIRPPQARRPAPNSAPGGFGPGNGSSSSGSAGRTGGSGPDAGLGGPGSSSRSDRSGSDNDSGNSGSDGRSDGLSPGDGSGGWPGGFGPGGGFGWFGPGRRPGGFGPRFGGFGPGGGMGGAGGLLNASTPSAELTALLKADASAYTWVAAAVGSNRAAGYQLATGKPVMAVGGFNGTDPAPTLEQFQRYVREKKIHYFIGGGMPGRAGSGSDAAQRIAEWVQENFTAQVIDGVTLYDLTAAR</sequence>
<feature type="domain" description="Glycosyltransferase RgtA/B/C/D-like" evidence="10">
    <location>
        <begin position="82"/>
        <end position="247"/>
    </location>
</feature>
<evidence type="ECO:0000259" key="10">
    <source>
        <dbReference type="Pfam" id="PF13231"/>
    </source>
</evidence>
<feature type="transmembrane region" description="Helical" evidence="9">
    <location>
        <begin position="419"/>
        <end position="440"/>
    </location>
</feature>
<evidence type="ECO:0000256" key="7">
    <source>
        <dbReference type="ARBA" id="ARBA00023136"/>
    </source>
</evidence>
<evidence type="ECO:0000313" key="12">
    <source>
        <dbReference type="EMBL" id="ACY96035.1"/>
    </source>
</evidence>
<keyword evidence="7 9" id="KW-0472">Membrane</keyword>
<feature type="transmembrane region" description="Helical" evidence="9">
    <location>
        <begin position="136"/>
        <end position="158"/>
    </location>
</feature>
<feature type="region of interest" description="Disordered" evidence="8">
    <location>
        <begin position="477"/>
        <end position="618"/>
    </location>
</feature>
<feature type="transmembrane region" description="Helical" evidence="9">
    <location>
        <begin position="368"/>
        <end position="389"/>
    </location>
</feature>
<dbReference type="InterPro" id="IPR050297">
    <property type="entry name" value="LipidA_mod_glycosyltrf_83"/>
</dbReference>
<feature type="transmembrane region" description="Helical" evidence="9">
    <location>
        <begin position="103"/>
        <end position="124"/>
    </location>
</feature>
<dbReference type="GO" id="GO:0010041">
    <property type="term" value="P:response to iron(III) ion"/>
    <property type="evidence" value="ECO:0007669"/>
    <property type="project" value="TreeGrafter"/>
</dbReference>
<comment type="subcellular location">
    <subcellularLocation>
        <location evidence="1">Cell membrane</location>
        <topology evidence="1">Multi-pass membrane protein</topology>
    </subcellularLocation>
</comment>
<evidence type="ECO:0000259" key="11">
    <source>
        <dbReference type="Pfam" id="PF24878"/>
    </source>
</evidence>
<dbReference type="Proteomes" id="UP000001918">
    <property type="component" value="Chromosome"/>
</dbReference>
<reference evidence="12 13" key="1">
    <citation type="journal article" date="2011" name="Stand. Genomic Sci.">
        <title>Complete genome sequence of Thermomonospora curvata type strain (B9).</title>
        <authorList>
            <person name="Chertkov O."/>
            <person name="Sikorski J."/>
            <person name="Nolan M."/>
            <person name="Lapidus A."/>
            <person name="Lucas S."/>
            <person name="Del Rio T.G."/>
            <person name="Tice H."/>
            <person name="Cheng J.F."/>
            <person name="Goodwin L."/>
            <person name="Pitluck S."/>
            <person name="Liolios K."/>
            <person name="Ivanova N."/>
            <person name="Mavromatis K."/>
            <person name="Mikhailova N."/>
            <person name="Ovchinnikova G."/>
            <person name="Pati A."/>
            <person name="Chen A."/>
            <person name="Palaniappan K."/>
            <person name="Djao O.D."/>
            <person name="Land M."/>
            <person name="Hauser L."/>
            <person name="Chang Y.J."/>
            <person name="Jeffries C.D."/>
            <person name="Brettin T."/>
            <person name="Han C."/>
            <person name="Detter J.C."/>
            <person name="Rohde M."/>
            <person name="Goker M."/>
            <person name="Woyke T."/>
            <person name="Bristow J."/>
            <person name="Eisen J.A."/>
            <person name="Markowitz V."/>
            <person name="Hugenholtz P."/>
            <person name="Klenk H.P."/>
            <person name="Kyrpides N.C."/>
        </authorList>
    </citation>
    <scope>NUCLEOTIDE SEQUENCE [LARGE SCALE GENOMIC DNA]</scope>
    <source>
        <strain evidence="13">ATCC 19995 / DSM 43183 / JCM 3096 / KCTC 9072 / NBRC 15933 / NCIMB 10081 / Henssen B9</strain>
    </source>
</reference>
<dbReference type="OrthoDB" id="5241882at2"/>
<feature type="transmembrane region" description="Helical" evidence="9">
    <location>
        <begin position="447"/>
        <end position="468"/>
    </location>
</feature>
<evidence type="ECO:0000256" key="3">
    <source>
        <dbReference type="ARBA" id="ARBA00022676"/>
    </source>
</evidence>
<evidence type="ECO:0000256" key="6">
    <source>
        <dbReference type="ARBA" id="ARBA00022989"/>
    </source>
</evidence>
<feature type="transmembrane region" description="Helical" evidence="9">
    <location>
        <begin position="165"/>
        <end position="183"/>
    </location>
</feature>
<dbReference type="eggNOG" id="COG1807">
    <property type="taxonomic scope" value="Bacteria"/>
</dbReference>
<dbReference type="Pfam" id="PF13231">
    <property type="entry name" value="PMT_2"/>
    <property type="match status" value="1"/>
</dbReference>
<protein>
    <submittedName>
        <fullName evidence="12">Glycosyl transferase family 39</fullName>
    </submittedName>
</protein>
<evidence type="ECO:0000313" key="13">
    <source>
        <dbReference type="Proteomes" id="UP000001918"/>
    </source>
</evidence>
<evidence type="ECO:0000256" key="1">
    <source>
        <dbReference type="ARBA" id="ARBA00004651"/>
    </source>
</evidence>
<feature type="compositionally biased region" description="Gly residues" evidence="8">
    <location>
        <begin position="580"/>
        <end position="618"/>
    </location>
</feature>
<keyword evidence="3" id="KW-0328">Glycosyltransferase</keyword>
<keyword evidence="4 12" id="KW-0808">Transferase</keyword>
<feature type="transmembrane region" description="Helical" evidence="9">
    <location>
        <begin position="342"/>
        <end position="362"/>
    </location>
</feature>
<accession>D1A2L5</accession>